<dbReference type="PANTHER" id="PTHR48081:SF8">
    <property type="entry name" value="ALPHA_BETA HYDROLASE FOLD-3 DOMAIN-CONTAINING PROTEIN-RELATED"/>
    <property type="match status" value="1"/>
</dbReference>
<dbReference type="InterPro" id="IPR013094">
    <property type="entry name" value="AB_hydrolase_3"/>
</dbReference>
<keyword evidence="4" id="KW-1185">Reference proteome</keyword>
<keyword evidence="1" id="KW-0378">Hydrolase</keyword>
<evidence type="ECO:0000259" key="2">
    <source>
        <dbReference type="Pfam" id="PF07859"/>
    </source>
</evidence>
<dbReference type="InterPro" id="IPR029058">
    <property type="entry name" value="AB_hydrolase_fold"/>
</dbReference>
<reference evidence="3 4" key="1">
    <citation type="submission" date="2019-02" db="EMBL/GenBank/DDBJ databases">
        <title>Genome sequencing of the rare red list fungi Hericium alpestre (H. flagellum).</title>
        <authorList>
            <person name="Buettner E."/>
            <person name="Kellner H."/>
        </authorList>
    </citation>
    <scope>NUCLEOTIDE SEQUENCE [LARGE SCALE GENOMIC DNA]</scope>
    <source>
        <strain evidence="3 4">DSM 108284</strain>
    </source>
</reference>
<name>A0A4Y9ZGY3_9AGAM</name>
<accession>A0A4Y9ZGY3</accession>
<organism evidence="3 4">
    <name type="scientific">Hericium alpestre</name>
    <dbReference type="NCBI Taxonomy" id="135208"/>
    <lineage>
        <taxon>Eukaryota</taxon>
        <taxon>Fungi</taxon>
        <taxon>Dikarya</taxon>
        <taxon>Basidiomycota</taxon>
        <taxon>Agaricomycotina</taxon>
        <taxon>Agaricomycetes</taxon>
        <taxon>Russulales</taxon>
        <taxon>Hericiaceae</taxon>
        <taxon>Hericium</taxon>
    </lineage>
</organism>
<dbReference type="OrthoDB" id="408631at2759"/>
<comment type="caution">
    <text evidence="3">The sequence shown here is derived from an EMBL/GenBank/DDBJ whole genome shotgun (WGS) entry which is preliminary data.</text>
</comment>
<dbReference type="SUPFAM" id="SSF53474">
    <property type="entry name" value="alpha/beta-Hydrolases"/>
    <property type="match status" value="1"/>
</dbReference>
<dbReference type="AlphaFoldDB" id="A0A4Y9ZGY3"/>
<gene>
    <name evidence="3" type="ORF">EWM64_g10007</name>
</gene>
<evidence type="ECO:0000313" key="4">
    <source>
        <dbReference type="Proteomes" id="UP000298061"/>
    </source>
</evidence>
<dbReference type="PANTHER" id="PTHR48081">
    <property type="entry name" value="AB HYDROLASE SUPERFAMILY PROTEIN C4A8.06C"/>
    <property type="match status" value="1"/>
</dbReference>
<protein>
    <recommendedName>
        <fullName evidence="2">Alpha/beta hydrolase fold-3 domain-containing protein</fullName>
    </recommendedName>
</protein>
<proteinExistence type="predicted"/>
<dbReference type="Proteomes" id="UP000298061">
    <property type="component" value="Unassembled WGS sequence"/>
</dbReference>
<dbReference type="Pfam" id="PF07859">
    <property type="entry name" value="Abhydrolase_3"/>
    <property type="match status" value="1"/>
</dbReference>
<dbReference type="InterPro" id="IPR050300">
    <property type="entry name" value="GDXG_lipolytic_enzyme"/>
</dbReference>
<dbReference type="EMBL" id="SFCI01002371">
    <property type="protein sequence ID" value="TFY74005.1"/>
    <property type="molecule type" value="Genomic_DNA"/>
</dbReference>
<dbReference type="GO" id="GO:0016787">
    <property type="term" value="F:hydrolase activity"/>
    <property type="evidence" value="ECO:0007669"/>
    <property type="project" value="UniProtKB-KW"/>
</dbReference>
<sequence>MANTINARDKALIPPDSDHRVEEHEVSVNGGEITVRCMIRTPGRGRSNSLPLLVHYHGGGWMPGDFELDDIWLKQVCVKQQISIVNVEYRLAPEYPYPTQQEDSYVALKWKRLHRFRNLRWRQHLAGLVLRASDDPFFDGQPLTGQILQAPCIFNPDNIPDRYKAELRSMDMPLHPAFLNKSSVQWVLDLWKPDLNDDITFPLLHPDHANLPPAVVQVCDIDPLRDEGILYERLLKEAGNKTRLHFYAGVPHGFFFTHSQIKKSKQFVQNLKDGIRWLPLMPSTNWSRALLGIG</sequence>
<dbReference type="STRING" id="135208.A0A4Y9ZGY3"/>
<dbReference type="Gene3D" id="3.40.50.1820">
    <property type="entry name" value="alpha/beta hydrolase"/>
    <property type="match status" value="2"/>
</dbReference>
<evidence type="ECO:0000256" key="1">
    <source>
        <dbReference type="ARBA" id="ARBA00022801"/>
    </source>
</evidence>
<evidence type="ECO:0000313" key="3">
    <source>
        <dbReference type="EMBL" id="TFY74005.1"/>
    </source>
</evidence>
<feature type="domain" description="Alpha/beta hydrolase fold-3" evidence="2">
    <location>
        <begin position="53"/>
        <end position="255"/>
    </location>
</feature>